<keyword evidence="7 13" id="KW-0798">TonB box</keyword>
<protein>
    <submittedName>
        <fullName evidence="18">Sugar transporter</fullName>
    </submittedName>
</protein>
<keyword evidence="18" id="KW-0762">Sugar transport</keyword>
<evidence type="ECO:0000256" key="9">
    <source>
        <dbReference type="ARBA" id="ARBA00023170"/>
    </source>
</evidence>
<comment type="subcellular location">
    <subcellularLocation>
        <location evidence="1 11">Cell outer membrane</location>
        <topology evidence="1 11">Multi-pass membrane protein</topology>
    </subcellularLocation>
</comment>
<comment type="caution">
    <text evidence="18">The sequence shown here is derived from an EMBL/GenBank/DDBJ whole genome shotgun (WGS) entry which is preliminary data.</text>
</comment>
<dbReference type="InterPro" id="IPR039426">
    <property type="entry name" value="TonB-dep_rcpt-like"/>
</dbReference>
<dbReference type="SUPFAM" id="SSF56935">
    <property type="entry name" value="Porins"/>
    <property type="match status" value="1"/>
</dbReference>
<dbReference type="InterPro" id="IPR010917">
    <property type="entry name" value="TonB_rcpt_CS"/>
</dbReference>
<dbReference type="GO" id="GO:0009279">
    <property type="term" value="C:cell outer membrane"/>
    <property type="evidence" value="ECO:0007669"/>
    <property type="project" value="UniProtKB-SubCell"/>
</dbReference>
<dbReference type="NCBIfam" id="TIGR01785">
    <property type="entry name" value="TonB-hemin"/>
    <property type="match status" value="1"/>
</dbReference>
<dbReference type="Gene3D" id="2.170.130.10">
    <property type="entry name" value="TonB-dependent receptor, plug domain"/>
    <property type="match status" value="1"/>
</dbReference>
<dbReference type="InterPro" id="IPR011276">
    <property type="entry name" value="TonB_haem/Hb_rcpt"/>
</dbReference>
<reference evidence="18" key="2">
    <citation type="submission" date="2023-01" db="EMBL/GenBank/DDBJ databases">
        <title>Draft genome sequence of Agaribacter marinus strain NBRC 110023.</title>
        <authorList>
            <person name="Sun Q."/>
            <person name="Mori K."/>
        </authorList>
    </citation>
    <scope>NUCLEOTIDE SEQUENCE</scope>
    <source>
        <strain evidence="18">NBRC 110023</strain>
    </source>
</reference>
<keyword evidence="10 11" id="KW-0998">Cell outer membrane</keyword>
<dbReference type="GO" id="GO:0044718">
    <property type="term" value="P:siderophore transmembrane transport"/>
    <property type="evidence" value="ECO:0007669"/>
    <property type="project" value="TreeGrafter"/>
</dbReference>
<dbReference type="InterPro" id="IPR012910">
    <property type="entry name" value="Plug_dom"/>
</dbReference>
<dbReference type="Pfam" id="PF00593">
    <property type="entry name" value="TonB_dep_Rec_b-barrel"/>
    <property type="match status" value="1"/>
</dbReference>
<dbReference type="GO" id="GO:0015344">
    <property type="term" value="F:siderophore uptake transmembrane transporter activity"/>
    <property type="evidence" value="ECO:0007669"/>
    <property type="project" value="TreeGrafter"/>
</dbReference>
<accession>A0AA37T3Z6</accession>
<feature type="compositionally biased region" description="Basic and acidic residues" evidence="14">
    <location>
        <begin position="216"/>
        <end position="228"/>
    </location>
</feature>
<evidence type="ECO:0000256" key="3">
    <source>
        <dbReference type="ARBA" id="ARBA00022448"/>
    </source>
</evidence>
<keyword evidence="4 11" id="KW-1134">Transmembrane beta strand</keyword>
<sequence length="749" mass="83036">MQSYNSKPFAVLAAISLSMHFPANADALDGVEALEVITVSGTKTKREINEIAATVTQVTSEQIDSLASTNIRDILRYEPGISVEGNGRFGLAGFNIRGINGDRVLILLDGVPIADEFSFGPNLSARRDFVDIDLISTVDIVRGPASTLYGSDAIGGVVAFRSKSPNELIADDKDTAIRLKSGYNSQSNTFSSNITYAGTHNDWQWLLNAGIRDGEETQSHFSEQKDMNGQEIRGSNRNSANPQDNNAHSALAKVIYQPSVSHAFTFTTDYQRQDSKTTLLSDAGTVSRGVLTLNSEGDDEQTRHRLLLNYVYQPQHSHLKRVDLSVFSQQSDTLQHTNMLRSSPSTQPPTVTFRQRDSKFKQDAIGTNLQFDHSFDLAGEHYLIYGASWQQTDSESIREGATLNTASNTLEREFSIFPARDFPISTLTEKAIFIQDEYQLLNGKIRLSPGLRYDMFTLSPNSDSIFSNANPGVDIVPVEEEELTGKFGAIYNPNETLSLWAQYAEGFRIPPMDDVNVGFTNFAGGYTSLANPDLLPESVTSWEFGLRTSFKAIDFSFSAYRNAYKNFIESLAVKGFNPTSNLLEFQAKNIDDVKINGVDLHATWIIGETFDVFNNWQARFSTSHQSSENTETGAELSSVLPAQSVLGIQYGEVDSVWHLEFIASHTAQAPIQENASPDTVLFRAPSFTTFDLLGHYQLRPNIRINLGVFNLTNNKYWLASEVLGRDRSANLNRFTSPGRNFSTNLIVSF</sequence>
<keyword evidence="8 11" id="KW-0472">Membrane</keyword>
<dbReference type="CDD" id="cd01347">
    <property type="entry name" value="ligand_gated_channel"/>
    <property type="match status" value="1"/>
</dbReference>
<reference evidence="18" key="1">
    <citation type="journal article" date="2014" name="Int. J. Syst. Evol. Microbiol.">
        <title>Complete genome sequence of Corynebacterium casei LMG S-19264T (=DSM 44701T), isolated from a smear-ripened cheese.</title>
        <authorList>
            <consortium name="US DOE Joint Genome Institute (JGI-PGF)"/>
            <person name="Walter F."/>
            <person name="Albersmeier A."/>
            <person name="Kalinowski J."/>
            <person name="Ruckert C."/>
        </authorList>
    </citation>
    <scope>NUCLEOTIDE SEQUENCE</scope>
    <source>
        <strain evidence="18">NBRC 110023</strain>
    </source>
</reference>
<keyword evidence="6 15" id="KW-0732">Signal</keyword>
<dbReference type="RefSeq" id="WP_284218015.1">
    <property type="nucleotide sequence ID" value="NZ_BSOT01000006.1"/>
</dbReference>
<dbReference type="NCBIfam" id="TIGR01786">
    <property type="entry name" value="TonB-hemlactrns"/>
    <property type="match status" value="1"/>
</dbReference>
<dbReference type="PANTHER" id="PTHR30069">
    <property type="entry name" value="TONB-DEPENDENT OUTER MEMBRANE RECEPTOR"/>
    <property type="match status" value="1"/>
</dbReference>
<evidence type="ECO:0000256" key="7">
    <source>
        <dbReference type="ARBA" id="ARBA00023077"/>
    </source>
</evidence>
<evidence type="ECO:0000256" key="12">
    <source>
        <dbReference type="PROSITE-ProRule" id="PRU10144"/>
    </source>
</evidence>
<keyword evidence="5 11" id="KW-0812">Transmembrane</keyword>
<feature type="domain" description="TonB-dependent receptor plug" evidence="17">
    <location>
        <begin position="49"/>
        <end position="157"/>
    </location>
</feature>
<dbReference type="InterPro" id="IPR036942">
    <property type="entry name" value="Beta-barrel_TonB_sf"/>
</dbReference>
<dbReference type="Proteomes" id="UP001156601">
    <property type="component" value="Unassembled WGS sequence"/>
</dbReference>
<dbReference type="InterPro" id="IPR010949">
    <property type="entry name" value="TonB_Hb/transfer/lactofer_rcpt"/>
</dbReference>
<organism evidence="18 19">
    <name type="scientific">Agaribacter marinus</name>
    <dbReference type="NCBI Taxonomy" id="1431249"/>
    <lineage>
        <taxon>Bacteria</taxon>
        <taxon>Pseudomonadati</taxon>
        <taxon>Pseudomonadota</taxon>
        <taxon>Gammaproteobacteria</taxon>
        <taxon>Alteromonadales</taxon>
        <taxon>Alteromonadaceae</taxon>
        <taxon>Agaribacter</taxon>
    </lineage>
</organism>
<dbReference type="Gene3D" id="2.40.170.20">
    <property type="entry name" value="TonB-dependent receptor, beta-barrel domain"/>
    <property type="match status" value="1"/>
</dbReference>
<evidence type="ECO:0000259" key="17">
    <source>
        <dbReference type="Pfam" id="PF07715"/>
    </source>
</evidence>
<evidence type="ECO:0000256" key="13">
    <source>
        <dbReference type="RuleBase" id="RU003357"/>
    </source>
</evidence>
<evidence type="ECO:0000256" key="11">
    <source>
        <dbReference type="PROSITE-ProRule" id="PRU01360"/>
    </source>
</evidence>
<dbReference type="InterPro" id="IPR037066">
    <property type="entry name" value="Plug_dom_sf"/>
</dbReference>
<keyword evidence="3 11" id="KW-0813">Transport</keyword>
<gene>
    <name evidence="18" type="primary">phuR</name>
    <name evidence="18" type="ORF">GCM10007852_25860</name>
</gene>
<dbReference type="Pfam" id="PF07715">
    <property type="entry name" value="Plug"/>
    <property type="match status" value="1"/>
</dbReference>
<feature type="domain" description="TonB-dependent receptor-like beta-barrel" evidence="16">
    <location>
        <begin position="267"/>
        <end position="711"/>
    </location>
</feature>
<keyword evidence="19" id="KW-1185">Reference proteome</keyword>
<keyword evidence="9" id="KW-0675">Receptor</keyword>
<dbReference type="EMBL" id="BSOT01000006">
    <property type="protein sequence ID" value="GLR71678.1"/>
    <property type="molecule type" value="Genomic_DNA"/>
</dbReference>
<dbReference type="PROSITE" id="PS01156">
    <property type="entry name" value="TONB_DEPENDENT_REC_2"/>
    <property type="match status" value="1"/>
</dbReference>
<dbReference type="InterPro" id="IPR000531">
    <property type="entry name" value="Beta-barrel_TonB"/>
</dbReference>
<comment type="similarity">
    <text evidence="2">Belongs to the TonB-dependent receptor family. Hemoglobin/haptoglobin binding protein subfamily.</text>
</comment>
<evidence type="ECO:0000256" key="14">
    <source>
        <dbReference type="SAM" id="MobiDB-lite"/>
    </source>
</evidence>
<evidence type="ECO:0000256" key="4">
    <source>
        <dbReference type="ARBA" id="ARBA00022452"/>
    </source>
</evidence>
<dbReference type="PANTHER" id="PTHR30069:SF29">
    <property type="entry name" value="HEMOGLOBIN AND HEMOGLOBIN-HAPTOGLOBIN-BINDING PROTEIN 1-RELATED"/>
    <property type="match status" value="1"/>
</dbReference>
<dbReference type="AlphaFoldDB" id="A0AA37T3Z6"/>
<proteinExistence type="inferred from homology"/>
<evidence type="ECO:0000256" key="10">
    <source>
        <dbReference type="ARBA" id="ARBA00023237"/>
    </source>
</evidence>
<feature type="short sequence motif" description="TonB C-terminal box" evidence="12">
    <location>
        <begin position="732"/>
        <end position="749"/>
    </location>
</feature>
<evidence type="ECO:0000256" key="6">
    <source>
        <dbReference type="ARBA" id="ARBA00022729"/>
    </source>
</evidence>
<evidence type="ECO:0000256" key="1">
    <source>
        <dbReference type="ARBA" id="ARBA00004571"/>
    </source>
</evidence>
<dbReference type="PROSITE" id="PS52016">
    <property type="entry name" value="TONB_DEPENDENT_REC_3"/>
    <property type="match status" value="1"/>
</dbReference>
<evidence type="ECO:0000313" key="19">
    <source>
        <dbReference type="Proteomes" id="UP001156601"/>
    </source>
</evidence>
<evidence type="ECO:0000313" key="18">
    <source>
        <dbReference type="EMBL" id="GLR71678.1"/>
    </source>
</evidence>
<evidence type="ECO:0000256" key="15">
    <source>
        <dbReference type="SAM" id="SignalP"/>
    </source>
</evidence>
<dbReference type="GO" id="GO:0015232">
    <property type="term" value="F:heme transmembrane transporter activity"/>
    <property type="evidence" value="ECO:0007669"/>
    <property type="project" value="InterPro"/>
</dbReference>
<evidence type="ECO:0000256" key="5">
    <source>
        <dbReference type="ARBA" id="ARBA00022692"/>
    </source>
</evidence>
<feature type="compositionally biased region" description="Polar residues" evidence="14">
    <location>
        <begin position="233"/>
        <end position="243"/>
    </location>
</feature>
<name>A0AA37T3Z6_9ALTE</name>
<feature type="region of interest" description="Disordered" evidence="14">
    <location>
        <begin position="216"/>
        <end position="243"/>
    </location>
</feature>
<evidence type="ECO:0000259" key="16">
    <source>
        <dbReference type="Pfam" id="PF00593"/>
    </source>
</evidence>
<evidence type="ECO:0000256" key="2">
    <source>
        <dbReference type="ARBA" id="ARBA00008143"/>
    </source>
</evidence>
<feature type="signal peptide" evidence="15">
    <location>
        <begin position="1"/>
        <end position="25"/>
    </location>
</feature>
<evidence type="ECO:0000256" key="8">
    <source>
        <dbReference type="ARBA" id="ARBA00023136"/>
    </source>
</evidence>
<feature type="chain" id="PRO_5041201247" evidence="15">
    <location>
        <begin position="26"/>
        <end position="749"/>
    </location>
</feature>